<evidence type="ECO:0000313" key="3">
    <source>
        <dbReference type="Proteomes" id="UP000199400"/>
    </source>
</evidence>
<protein>
    <submittedName>
        <fullName evidence="2">NAD(P)-dependent dehydrogenase, short-chain alcohol dehydrogenase family</fullName>
    </submittedName>
</protein>
<dbReference type="GO" id="GO:0030497">
    <property type="term" value="P:fatty acid elongation"/>
    <property type="evidence" value="ECO:0007669"/>
    <property type="project" value="TreeGrafter"/>
</dbReference>
<dbReference type="OrthoDB" id="9810908at2"/>
<evidence type="ECO:0000313" key="2">
    <source>
        <dbReference type="EMBL" id="SFD65068.1"/>
    </source>
</evidence>
<dbReference type="GO" id="GO:0016616">
    <property type="term" value="F:oxidoreductase activity, acting on the CH-OH group of donors, NAD or NADP as acceptor"/>
    <property type="evidence" value="ECO:0007669"/>
    <property type="project" value="TreeGrafter"/>
</dbReference>
<comment type="similarity">
    <text evidence="1">Belongs to the short-chain dehydrogenases/reductases (SDR) family.</text>
</comment>
<name>A0A1I1U681_9BACT</name>
<dbReference type="PANTHER" id="PTHR42760">
    <property type="entry name" value="SHORT-CHAIN DEHYDROGENASES/REDUCTASES FAMILY MEMBER"/>
    <property type="match status" value="1"/>
</dbReference>
<dbReference type="InterPro" id="IPR020904">
    <property type="entry name" value="Sc_DH/Rdtase_CS"/>
</dbReference>
<gene>
    <name evidence="2" type="ORF">SAMN02745121_00922</name>
</gene>
<dbReference type="InterPro" id="IPR002347">
    <property type="entry name" value="SDR_fam"/>
</dbReference>
<dbReference type="InterPro" id="IPR036291">
    <property type="entry name" value="NAD(P)-bd_dom_sf"/>
</dbReference>
<sequence length="229" mass="23674">MQRDLEGLTIVVTGGAGALGGAVVQELADAGATIVVPAIDDGPADRVAGVRYVPRVDLSQEAAVNALYADLPALWASVHVAGGFTWAKIEDTDLAKLQGQWTLNAVTAFLCSRAAVAKIRATGKQGGRIVNTVARTVAHPTAGISAYAMSKGAVVALTTQLAEELREEGITVNAVAPGLIDTPTNRRDMPDADFSRWTKPAEIARVIHALVSPGLGVTSGAIVPVYGRS</sequence>
<keyword evidence="3" id="KW-1185">Reference proteome</keyword>
<dbReference type="RefSeq" id="WP_096329425.1">
    <property type="nucleotide sequence ID" value="NZ_FOMX01000003.1"/>
</dbReference>
<dbReference type="Gene3D" id="3.40.50.720">
    <property type="entry name" value="NAD(P)-binding Rossmann-like Domain"/>
    <property type="match status" value="1"/>
</dbReference>
<dbReference type="Proteomes" id="UP000199400">
    <property type="component" value="Unassembled WGS sequence"/>
</dbReference>
<dbReference type="AlphaFoldDB" id="A0A1I1U681"/>
<dbReference type="SUPFAM" id="SSF51735">
    <property type="entry name" value="NAD(P)-binding Rossmann-fold domains"/>
    <property type="match status" value="1"/>
</dbReference>
<reference evidence="3" key="1">
    <citation type="submission" date="2016-10" db="EMBL/GenBank/DDBJ databases">
        <authorList>
            <person name="Varghese N."/>
            <person name="Submissions S."/>
        </authorList>
    </citation>
    <scope>NUCLEOTIDE SEQUENCE [LARGE SCALE GENOMIC DNA]</scope>
    <source>
        <strain evidence="3">ATCC 25963</strain>
    </source>
</reference>
<organism evidence="2 3">
    <name type="scientific">Nannocystis exedens</name>
    <dbReference type="NCBI Taxonomy" id="54"/>
    <lineage>
        <taxon>Bacteria</taxon>
        <taxon>Pseudomonadati</taxon>
        <taxon>Myxococcota</taxon>
        <taxon>Polyangia</taxon>
        <taxon>Nannocystales</taxon>
        <taxon>Nannocystaceae</taxon>
        <taxon>Nannocystis</taxon>
    </lineage>
</organism>
<proteinExistence type="inferred from homology"/>
<dbReference type="PANTHER" id="PTHR42760:SF40">
    <property type="entry name" value="3-OXOACYL-[ACYL-CARRIER-PROTEIN] REDUCTASE, CHLOROPLASTIC"/>
    <property type="match status" value="1"/>
</dbReference>
<evidence type="ECO:0000256" key="1">
    <source>
        <dbReference type="ARBA" id="ARBA00006484"/>
    </source>
</evidence>
<dbReference type="Pfam" id="PF00106">
    <property type="entry name" value="adh_short"/>
    <property type="match status" value="1"/>
</dbReference>
<dbReference type="PROSITE" id="PS00061">
    <property type="entry name" value="ADH_SHORT"/>
    <property type="match status" value="1"/>
</dbReference>
<dbReference type="EMBL" id="FOMX01000003">
    <property type="protein sequence ID" value="SFD65068.1"/>
    <property type="molecule type" value="Genomic_DNA"/>
</dbReference>
<dbReference type="STRING" id="54.SAMN02745121_00922"/>
<dbReference type="PRINTS" id="PR00081">
    <property type="entry name" value="GDHRDH"/>
</dbReference>
<accession>A0A1I1U681</accession>